<comment type="caution">
    <text evidence="2">The sequence shown here is derived from an EMBL/GenBank/DDBJ whole genome shotgun (WGS) entry which is preliminary data.</text>
</comment>
<sequence>MRGQLAGRPAVSDQQNLAEADDTTDPMDKEATEALPATQLEIDHRHFRLHEIHTRRLLGRQTKTAQYRVTMPRLPCERSSQDLLSQVERDVVRVHHLRSRSKCKKVFEYLVDELSTWITEDQPRISLSPTLLAGLKASSEALVLELPEILKQNSSSTHALEHAPAQRQVGFLQVDW</sequence>
<reference evidence="2" key="1">
    <citation type="submission" date="2022-07" db="EMBL/GenBank/DDBJ databases">
        <title>Draft genome sequence of Zalerion maritima ATCC 34329, a (micro)plastics degrading marine fungus.</title>
        <authorList>
            <person name="Paco A."/>
            <person name="Goncalves M.F.M."/>
            <person name="Rocha-Santos T.A.P."/>
            <person name="Alves A."/>
        </authorList>
    </citation>
    <scope>NUCLEOTIDE SEQUENCE</scope>
    <source>
        <strain evidence="2">ATCC 34329</strain>
    </source>
</reference>
<keyword evidence="3" id="KW-1185">Reference proteome</keyword>
<feature type="region of interest" description="Disordered" evidence="1">
    <location>
        <begin position="1"/>
        <end position="27"/>
    </location>
</feature>
<evidence type="ECO:0000313" key="3">
    <source>
        <dbReference type="Proteomes" id="UP001201980"/>
    </source>
</evidence>
<accession>A0AAD5RL54</accession>
<gene>
    <name evidence="2" type="ORF">MKZ38_005583</name>
</gene>
<name>A0AAD5RL54_9PEZI</name>
<dbReference type="Proteomes" id="UP001201980">
    <property type="component" value="Unassembled WGS sequence"/>
</dbReference>
<organism evidence="2 3">
    <name type="scientific">Zalerion maritima</name>
    <dbReference type="NCBI Taxonomy" id="339359"/>
    <lineage>
        <taxon>Eukaryota</taxon>
        <taxon>Fungi</taxon>
        <taxon>Dikarya</taxon>
        <taxon>Ascomycota</taxon>
        <taxon>Pezizomycotina</taxon>
        <taxon>Sordariomycetes</taxon>
        <taxon>Lulworthiomycetidae</taxon>
        <taxon>Lulworthiales</taxon>
        <taxon>Lulworthiaceae</taxon>
        <taxon>Zalerion</taxon>
    </lineage>
</organism>
<evidence type="ECO:0000256" key="1">
    <source>
        <dbReference type="SAM" id="MobiDB-lite"/>
    </source>
</evidence>
<evidence type="ECO:0000313" key="2">
    <source>
        <dbReference type="EMBL" id="KAJ2896399.1"/>
    </source>
</evidence>
<proteinExistence type="predicted"/>
<dbReference type="AlphaFoldDB" id="A0AAD5RL54"/>
<protein>
    <submittedName>
        <fullName evidence="2">Uncharacterized protein</fullName>
    </submittedName>
</protein>
<dbReference type="EMBL" id="JAKWBI020000334">
    <property type="protein sequence ID" value="KAJ2896399.1"/>
    <property type="molecule type" value="Genomic_DNA"/>
</dbReference>